<evidence type="ECO:0000256" key="6">
    <source>
        <dbReference type="NCBIfam" id="TIGR01068"/>
    </source>
</evidence>
<dbReference type="InterPro" id="IPR036249">
    <property type="entry name" value="Thioredoxin-like_sf"/>
</dbReference>
<accession>A0A1F4USJ3</accession>
<dbReference type="Gene3D" id="3.40.30.10">
    <property type="entry name" value="Glutaredoxin"/>
    <property type="match status" value="1"/>
</dbReference>
<comment type="similarity">
    <text evidence="1">Belongs to the thioredoxin family.</text>
</comment>
<evidence type="ECO:0000256" key="1">
    <source>
        <dbReference type="ARBA" id="ARBA00008987"/>
    </source>
</evidence>
<dbReference type="EMBL" id="MEVA01000001">
    <property type="protein sequence ID" value="OGC47889.1"/>
    <property type="molecule type" value="Genomic_DNA"/>
</dbReference>
<dbReference type="PANTHER" id="PTHR45663">
    <property type="entry name" value="GEO12009P1"/>
    <property type="match status" value="1"/>
</dbReference>
<comment type="caution">
    <text evidence="10">The sequence shown here is derived from an EMBL/GenBank/DDBJ whole genome shotgun (WGS) entry which is preliminary data.</text>
</comment>
<feature type="domain" description="Thioredoxin" evidence="9">
    <location>
        <begin position="1"/>
        <end position="88"/>
    </location>
</feature>
<evidence type="ECO:0000256" key="7">
    <source>
        <dbReference type="PIRSR" id="PIRSR000077-1"/>
    </source>
</evidence>
<dbReference type="InterPro" id="IPR017937">
    <property type="entry name" value="Thioredoxin_CS"/>
</dbReference>
<dbReference type="InterPro" id="IPR005746">
    <property type="entry name" value="Thioredoxin"/>
</dbReference>
<feature type="active site" description="Nucleophile" evidence="7">
    <location>
        <position position="15"/>
    </location>
</feature>
<protein>
    <recommendedName>
        <fullName evidence="6">Thioredoxin</fullName>
    </recommendedName>
</protein>
<dbReference type="GO" id="GO:0015035">
    <property type="term" value="F:protein-disulfide reductase activity"/>
    <property type="evidence" value="ECO:0007669"/>
    <property type="project" value="UniProtKB-UniRule"/>
</dbReference>
<keyword evidence="2" id="KW-0813">Transport</keyword>
<evidence type="ECO:0000256" key="3">
    <source>
        <dbReference type="ARBA" id="ARBA00022982"/>
    </source>
</evidence>
<dbReference type="AlphaFoldDB" id="A0A1F4USJ3"/>
<keyword evidence="5 8" id="KW-0676">Redox-active center</keyword>
<dbReference type="PIRSF" id="PIRSF000077">
    <property type="entry name" value="Thioredoxin"/>
    <property type="match status" value="1"/>
</dbReference>
<feature type="disulfide bond" description="Redox-active" evidence="8">
    <location>
        <begin position="12"/>
        <end position="15"/>
    </location>
</feature>
<evidence type="ECO:0000256" key="2">
    <source>
        <dbReference type="ARBA" id="ARBA00022448"/>
    </source>
</evidence>
<evidence type="ECO:0000256" key="4">
    <source>
        <dbReference type="ARBA" id="ARBA00023157"/>
    </source>
</evidence>
<dbReference type="PRINTS" id="PR00421">
    <property type="entry name" value="THIOREDOXIN"/>
</dbReference>
<evidence type="ECO:0000259" key="9">
    <source>
        <dbReference type="PROSITE" id="PS51352"/>
    </source>
</evidence>
<evidence type="ECO:0000256" key="8">
    <source>
        <dbReference type="PIRSR" id="PIRSR000077-4"/>
    </source>
</evidence>
<dbReference type="Pfam" id="PF00085">
    <property type="entry name" value="Thioredoxin"/>
    <property type="match status" value="1"/>
</dbReference>
<name>A0A1F4USJ3_UNCKA</name>
<dbReference type="PROSITE" id="PS00194">
    <property type="entry name" value="THIOREDOXIN_1"/>
    <property type="match status" value="1"/>
</dbReference>
<dbReference type="CDD" id="cd02947">
    <property type="entry name" value="TRX_family"/>
    <property type="match status" value="1"/>
</dbReference>
<evidence type="ECO:0000313" key="11">
    <source>
        <dbReference type="Proteomes" id="UP000176608"/>
    </source>
</evidence>
<dbReference type="InterPro" id="IPR013766">
    <property type="entry name" value="Thioredoxin_domain"/>
</dbReference>
<evidence type="ECO:0000256" key="5">
    <source>
        <dbReference type="ARBA" id="ARBA00023284"/>
    </source>
</evidence>
<organism evidence="10 11">
    <name type="scientific">candidate division WWE3 bacterium RIFCSPHIGHO2_01_FULL_42_13</name>
    <dbReference type="NCBI Taxonomy" id="1802617"/>
    <lineage>
        <taxon>Bacteria</taxon>
        <taxon>Katanobacteria</taxon>
    </lineage>
</organism>
<gene>
    <name evidence="10" type="ORF">A2886_01365</name>
</gene>
<keyword evidence="3" id="KW-0249">Electron transport</keyword>
<feature type="active site" description="Nucleophile" evidence="7">
    <location>
        <position position="12"/>
    </location>
</feature>
<dbReference type="SUPFAM" id="SSF52833">
    <property type="entry name" value="Thioredoxin-like"/>
    <property type="match status" value="1"/>
</dbReference>
<dbReference type="Proteomes" id="UP000176608">
    <property type="component" value="Unassembled WGS sequence"/>
</dbReference>
<dbReference type="PROSITE" id="PS51352">
    <property type="entry name" value="THIOREDOXIN_2"/>
    <property type="match status" value="1"/>
</dbReference>
<dbReference type="GO" id="GO:0005737">
    <property type="term" value="C:cytoplasm"/>
    <property type="evidence" value="ECO:0007669"/>
    <property type="project" value="TreeGrafter"/>
</dbReference>
<evidence type="ECO:0000313" key="10">
    <source>
        <dbReference type="EMBL" id="OGC47889.1"/>
    </source>
</evidence>
<feature type="site" description="Contributes to redox potential value" evidence="7">
    <location>
        <position position="13"/>
    </location>
</feature>
<feature type="site" description="Contributes to redox potential value" evidence="7">
    <location>
        <position position="14"/>
    </location>
</feature>
<reference evidence="10 11" key="1">
    <citation type="journal article" date="2016" name="Nat. Commun.">
        <title>Thousands of microbial genomes shed light on interconnected biogeochemical processes in an aquifer system.</title>
        <authorList>
            <person name="Anantharaman K."/>
            <person name="Brown C.T."/>
            <person name="Hug L.A."/>
            <person name="Sharon I."/>
            <person name="Castelle C.J."/>
            <person name="Probst A.J."/>
            <person name="Thomas B.C."/>
            <person name="Singh A."/>
            <person name="Wilkins M.J."/>
            <person name="Karaoz U."/>
            <person name="Brodie E.L."/>
            <person name="Williams K.H."/>
            <person name="Hubbard S.S."/>
            <person name="Banfield J.F."/>
        </authorList>
    </citation>
    <scope>NUCLEOTIDE SEQUENCE [LARGE SCALE GENOMIC DNA]</scope>
</reference>
<keyword evidence="4 8" id="KW-1015">Disulfide bond</keyword>
<dbReference type="PANTHER" id="PTHR45663:SF11">
    <property type="entry name" value="GEO12009P1"/>
    <property type="match status" value="1"/>
</dbReference>
<dbReference type="NCBIfam" id="TIGR01068">
    <property type="entry name" value="thioredoxin"/>
    <property type="match status" value="1"/>
</dbReference>
<proteinExistence type="inferred from homology"/>
<sequence>MIKLLDFYAEWCGPCKVMTPIFAEIEKDFAGKVEFQVIDVDQDMATSSKYGVLSIPTYVLLKDDKEVDRKIGAMPKEVLTNWLNSHLN</sequence>
<dbReference type="STRING" id="1802617.A2886_01365"/>
<feature type="site" description="Deprotonates C-terminal active site Cys" evidence="7">
    <location>
        <position position="6"/>
    </location>
</feature>